<evidence type="ECO:0000313" key="2">
    <source>
        <dbReference type="EMBL" id="KMM83015.1"/>
    </source>
</evidence>
<feature type="transmembrane region" description="Helical" evidence="1">
    <location>
        <begin position="24"/>
        <end position="53"/>
    </location>
</feature>
<dbReference type="PANTHER" id="PTHR37314">
    <property type="entry name" value="SLR0142 PROTEIN"/>
    <property type="match status" value="1"/>
</dbReference>
<dbReference type="AlphaFoldDB" id="A0A0J6GN34"/>
<organism evidence="2 4">
    <name type="scientific">Pseudomonas taetrolens</name>
    <dbReference type="NCBI Taxonomy" id="47884"/>
    <lineage>
        <taxon>Bacteria</taxon>
        <taxon>Pseudomonadati</taxon>
        <taxon>Pseudomonadota</taxon>
        <taxon>Gammaproteobacteria</taxon>
        <taxon>Pseudomonadales</taxon>
        <taxon>Pseudomonadaceae</taxon>
        <taxon>Pseudomonas</taxon>
    </lineage>
</organism>
<protein>
    <submittedName>
        <fullName evidence="2 3">Membrane protein</fullName>
    </submittedName>
</protein>
<feature type="transmembrane region" description="Helical" evidence="1">
    <location>
        <begin position="101"/>
        <end position="120"/>
    </location>
</feature>
<dbReference type="Pfam" id="PF06912">
    <property type="entry name" value="DUF1275"/>
    <property type="match status" value="1"/>
</dbReference>
<feature type="transmembrane region" description="Helical" evidence="1">
    <location>
        <begin position="203"/>
        <end position="224"/>
    </location>
</feature>
<evidence type="ECO:0000313" key="5">
    <source>
        <dbReference type="Proteomes" id="UP000183155"/>
    </source>
</evidence>
<keyword evidence="1" id="KW-0472">Membrane</keyword>
<feature type="transmembrane region" description="Helical" evidence="1">
    <location>
        <begin position="126"/>
        <end position="154"/>
    </location>
</feature>
<dbReference type="Proteomes" id="UP000036395">
    <property type="component" value="Unassembled WGS sequence"/>
</dbReference>
<gene>
    <name evidence="3" type="ORF">SAMN04490203_1933</name>
    <name evidence="2" type="ORF">TU78_20420</name>
</gene>
<name>A0A0J6GN34_PSETA</name>
<dbReference type="STRING" id="47884.SAMN04490203_1933"/>
<sequence>MLPVPFRKSGNAVHLRVRAWRGRVGLGLVASLSVLAGMTDAIGFLATGDFISFMSGNTTRLAVAIGEGNLQSVVRLVGAVLAFVVGNALGIMIGRWGGQRALPLMLWIAGLLCAAALVPFDSRAPAMLAAIVAMGMLNAAVEQVNGLPVGLTYVTGALSRFGRGLGRWLLGERPSGWRVQLVPWTGMLSGAVIGALLEARFGIMALLFSAGFSVVLGLVSLKIPRRWQRDYMPRK</sequence>
<evidence type="ECO:0000313" key="4">
    <source>
        <dbReference type="Proteomes" id="UP000036395"/>
    </source>
</evidence>
<feature type="transmembrane region" description="Helical" evidence="1">
    <location>
        <begin position="73"/>
        <end position="94"/>
    </location>
</feature>
<proteinExistence type="predicted"/>
<feature type="transmembrane region" description="Helical" evidence="1">
    <location>
        <begin position="175"/>
        <end position="197"/>
    </location>
</feature>
<accession>A0A0J6GN34</accession>
<keyword evidence="1" id="KW-0812">Transmembrane</keyword>
<dbReference type="EMBL" id="FNRS01000001">
    <property type="protein sequence ID" value="SEC17248.1"/>
    <property type="molecule type" value="Genomic_DNA"/>
</dbReference>
<dbReference type="OrthoDB" id="885342at2"/>
<dbReference type="EMBL" id="JYLA01000009">
    <property type="protein sequence ID" value="KMM83015.1"/>
    <property type="molecule type" value="Genomic_DNA"/>
</dbReference>
<comment type="caution">
    <text evidence="2">The sequence shown here is derived from an EMBL/GenBank/DDBJ whole genome shotgun (WGS) entry which is preliminary data.</text>
</comment>
<dbReference type="Proteomes" id="UP000183155">
    <property type="component" value="Unassembled WGS sequence"/>
</dbReference>
<keyword evidence="5" id="KW-1185">Reference proteome</keyword>
<dbReference type="RefSeq" id="WP_048383419.1">
    <property type="nucleotide sequence ID" value="NZ_FNRS01000001.1"/>
</dbReference>
<evidence type="ECO:0000256" key="1">
    <source>
        <dbReference type="SAM" id="Phobius"/>
    </source>
</evidence>
<reference evidence="3 5" key="2">
    <citation type="submission" date="2016-10" db="EMBL/GenBank/DDBJ databases">
        <authorList>
            <person name="Varghese N."/>
            <person name="Submissions S."/>
        </authorList>
    </citation>
    <scope>NUCLEOTIDE SEQUENCE [LARGE SCALE GENOMIC DNA]</scope>
    <source>
        <strain evidence="3 5">BS3652</strain>
    </source>
</reference>
<dbReference type="InterPro" id="IPR010699">
    <property type="entry name" value="DUF1275"/>
</dbReference>
<reference evidence="2 4" key="1">
    <citation type="submission" date="2015-02" db="EMBL/GenBank/DDBJ databases">
        <title>Pseudomonas helleri sp. nov. and Pseudomonas weihenstephanensis sp. nov., isolated from raw cows milk.</title>
        <authorList>
            <person name="von Neubeck M."/>
            <person name="Huptas C."/>
            <person name="Wenning M."/>
            <person name="Scherer S."/>
        </authorList>
    </citation>
    <scope>NUCLEOTIDE SEQUENCE [LARGE SCALE GENOMIC DNA]</scope>
    <source>
        <strain evidence="2 4">DSM 21104</strain>
    </source>
</reference>
<keyword evidence="1" id="KW-1133">Transmembrane helix</keyword>
<evidence type="ECO:0000313" key="3">
    <source>
        <dbReference type="EMBL" id="SEC17248.1"/>
    </source>
</evidence>
<dbReference type="PATRIC" id="fig|47884.3.peg.4590"/>
<dbReference type="PANTHER" id="PTHR37314:SF4">
    <property type="entry name" value="UPF0700 TRANSMEMBRANE PROTEIN YOAK"/>
    <property type="match status" value="1"/>
</dbReference>